<dbReference type="PANTHER" id="PTHR46810">
    <property type="entry name" value="INACTIVE POLYGLYCYLASE TTLL10"/>
    <property type="match status" value="1"/>
</dbReference>
<gene>
    <name evidence="1" type="ORF">CIB84_000336</name>
</gene>
<dbReference type="Proteomes" id="UP000237246">
    <property type="component" value="Unassembled WGS sequence"/>
</dbReference>
<comment type="caution">
    <text evidence="1">The sequence shown here is derived from an EMBL/GenBank/DDBJ whole genome shotgun (WGS) entry which is preliminary data.</text>
</comment>
<evidence type="ECO:0008006" key="3">
    <source>
        <dbReference type="Google" id="ProtNLM"/>
    </source>
</evidence>
<evidence type="ECO:0000313" key="1">
    <source>
        <dbReference type="EMBL" id="POI35912.1"/>
    </source>
</evidence>
<organism evidence="1 2">
    <name type="scientific">Bambusicola thoracicus</name>
    <name type="common">Chinese bamboo-partridge</name>
    <name type="synonym">Perdix thoracica</name>
    <dbReference type="NCBI Taxonomy" id="9083"/>
    <lineage>
        <taxon>Eukaryota</taxon>
        <taxon>Metazoa</taxon>
        <taxon>Chordata</taxon>
        <taxon>Craniata</taxon>
        <taxon>Vertebrata</taxon>
        <taxon>Euteleostomi</taxon>
        <taxon>Archelosauria</taxon>
        <taxon>Archosauria</taxon>
        <taxon>Dinosauria</taxon>
        <taxon>Saurischia</taxon>
        <taxon>Theropoda</taxon>
        <taxon>Coelurosauria</taxon>
        <taxon>Aves</taxon>
        <taxon>Neognathae</taxon>
        <taxon>Galloanserae</taxon>
        <taxon>Galliformes</taxon>
        <taxon>Phasianidae</taxon>
        <taxon>Perdicinae</taxon>
        <taxon>Bambusicola</taxon>
    </lineage>
</organism>
<dbReference type="OrthoDB" id="202825at2759"/>
<dbReference type="PANTHER" id="PTHR46810:SF1">
    <property type="entry name" value="INACTIVE POLYGLYCYLASE TTLL10"/>
    <property type="match status" value="1"/>
</dbReference>
<dbReference type="AlphaFoldDB" id="A0A2P4THR9"/>
<sequence>VSIYCQSRGWQRIYDNRRQDYALKWCEIKCRETYYHFKEGEQLLYQIPNNSILTSKTGLLSCLREQERVMKKINRISNPKLLKMEEFFPESFHLDLKEERNAFFERCKGELVEVATGLNSEEEIWICKPSCSNQGRGIFLLKNPSAVTTLQAKLCSSERDLLSKRVPCGAPQTRIVQRYIDQPLLLEGKKFDVRSYLLIACTAPYVLFFAQGYVRLTCSNYDATSDDLTVHLTNQYVQKKNSLYSQLKDETVWGMEHFNSYVNEKFGKTNGLPQDWVFTVFTNRMKQIMLQCFLAAKHKLDRKLGYFDLIGCDFLIDKNFKVWLLEMNANPALHTNCKVLRDIIPSIIYESLDLVLEIFTKCLKGQSVLPLKTLCHFVLLYNEDAADPGQKQPWKLSIRLCTGRYLRPHADSTGHIRYSPAKAAGLSQRSSALQRAVGKLS</sequence>
<dbReference type="InterPro" id="IPR027752">
    <property type="entry name" value="TTLL10"/>
</dbReference>
<evidence type="ECO:0000313" key="2">
    <source>
        <dbReference type="Proteomes" id="UP000237246"/>
    </source>
</evidence>
<proteinExistence type="predicted"/>
<feature type="non-terminal residue" evidence="1">
    <location>
        <position position="1"/>
    </location>
</feature>
<name>A0A2P4THR9_BAMTH</name>
<dbReference type="InterPro" id="IPR004344">
    <property type="entry name" value="TTL/TTLL_fam"/>
</dbReference>
<dbReference type="EMBL" id="PPHD01000145">
    <property type="protein sequence ID" value="POI35912.1"/>
    <property type="molecule type" value="Genomic_DNA"/>
</dbReference>
<dbReference type="SUPFAM" id="SSF56059">
    <property type="entry name" value="Glutathione synthetase ATP-binding domain-like"/>
    <property type="match status" value="1"/>
</dbReference>
<dbReference type="Gene3D" id="3.30.470.20">
    <property type="entry name" value="ATP-grasp fold, B domain"/>
    <property type="match status" value="1"/>
</dbReference>
<protein>
    <recommendedName>
        <fullName evidence="3">TTL10 polyglycylase</fullName>
    </recommendedName>
</protein>
<accession>A0A2P4THR9</accession>
<reference evidence="1 2" key="1">
    <citation type="submission" date="2018-01" db="EMBL/GenBank/DDBJ databases">
        <title>Comparison of the Chinese Bamboo Partridge and Red Junglefowl genome sequences highlights the importance of demography in genome evolution.</title>
        <authorList>
            <person name="Tiley G.P."/>
            <person name="Kimball R.T."/>
            <person name="Braun E.L."/>
            <person name="Burleigh J.G."/>
        </authorList>
    </citation>
    <scope>NUCLEOTIDE SEQUENCE [LARGE SCALE GENOMIC DNA]</scope>
    <source>
        <strain evidence="1">RTK389</strain>
        <tissue evidence="1">Blood</tissue>
    </source>
</reference>
<keyword evidence="2" id="KW-1185">Reference proteome</keyword>
<dbReference type="Pfam" id="PF03133">
    <property type="entry name" value="TTL"/>
    <property type="match status" value="1"/>
</dbReference>
<dbReference type="GO" id="GO:0070737">
    <property type="term" value="F:protein-glycine ligase activity, elongating"/>
    <property type="evidence" value="ECO:0007669"/>
    <property type="project" value="TreeGrafter"/>
</dbReference>
<dbReference type="PROSITE" id="PS51221">
    <property type="entry name" value="TTL"/>
    <property type="match status" value="1"/>
</dbReference>